<evidence type="ECO:0000313" key="2">
    <source>
        <dbReference type="EMBL" id="TGL68937.1"/>
    </source>
</evidence>
<reference evidence="3" key="1">
    <citation type="journal article" date="2019" name="PLoS Negl. Trop. Dis.">
        <title>Revisiting the worldwide diversity of Leptospira species in the environment.</title>
        <authorList>
            <person name="Vincent A.T."/>
            <person name="Schiettekatte O."/>
            <person name="Bourhy P."/>
            <person name="Veyrier F.J."/>
            <person name="Picardeau M."/>
        </authorList>
    </citation>
    <scope>NUCLEOTIDE SEQUENCE [LARGE SCALE GENOMIC DNA]</scope>
    <source>
        <strain evidence="3">201702449</strain>
    </source>
</reference>
<sequence>MQYDDPGSPEFWLVHAKSDLLLAKLGAKNEILLNQLCFHAQQTAEKSLKAVLIKENVDFLFTHNIKTLILSLPDRIERPSFFDELAILTDYAVSTRYPGDYEEILEAEYTKAIELAELVFNWASHLIKN</sequence>
<comment type="caution">
    <text evidence="2">The sequence shown here is derived from an EMBL/GenBank/DDBJ whole genome shotgun (WGS) entry which is preliminary data.</text>
</comment>
<gene>
    <name evidence="2" type="ORF">EHQ60_13845</name>
</gene>
<dbReference type="EMBL" id="RQGI01000049">
    <property type="protein sequence ID" value="TGL68937.1"/>
    <property type="molecule type" value="Genomic_DNA"/>
</dbReference>
<dbReference type="SMART" id="SM00748">
    <property type="entry name" value="HEPN"/>
    <property type="match status" value="1"/>
</dbReference>
<dbReference type="SUPFAM" id="SSF81593">
    <property type="entry name" value="Nucleotidyltransferase substrate binding subunit/domain"/>
    <property type="match status" value="1"/>
</dbReference>
<dbReference type="RefSeq" id="WP_100715659.1">
    <property type="nucleotide sequence ID" value="NZ_JAMQPU010000001.1"/>
</dbReference>
<dbReference type="PROSITE" id="PS50910">
    <property type="entry name" value="HEPN"/>
    <property type="match status" value="1"/>
</dbReference>
<proteinExistence type="predicted"/>
<keyword evidence="3" id="KW-1185">Reference proteome</keyword>
<dbReference type="InterPro" id="IPR007842">
    <property type="entry name" value="HEPN_dom"/>
</dbReference>
<protein>
    <submittedName>
        <fullName evidence="2">HEPN domain-containing protein</fullName>
    </submittedName>
</protein>
<dbReference type="Gene3D" id="1.20.120.330">
    <property type="entry name" value="Nucleotidyltransferases domain 2"/>
    <property type="match status" value="1"/>
</dbReference>
<organism evidence="2 3">
    <name type="scientific">Leptospira levettii</name>
    <dbReference type="NCBI Taxonomy" id="2023178"/>
    <lineage>
        <taxon>Bacteria</taxon>
        <taxon>Pseudomonadati</taxon>
        <taxon>Spirochaetota</taxon>
        <taxon>Spirochaetia</taxon>
        <taxon>Leptospirales</taxon>
        <taxon>Leptospiraceae</taxon>
        <taxon>Leptospira</taxon>
    </lineage>
</organism>
<evidence type="ECO:0000313" key="3">
    <source>
        <dbReference type="Proteomes" id="UP000297352"/>
    </source>
</evidence>
<name>A0ABY2MLW2_9LEPT</name>
<dbReference type="Pfam" id="PF05168">
    <property type="entry name" value="HEPN"/>
    <property type="match status" value="1"/>
</dbReference>
<evidence type="ECO:0000259" key="1">
    <source>
        <dbReference type="PROSITE" id="PS50910"/>
    </source>
</evidence>
<dbReference type="Proteomes" id="UP000297352">
    <property type="component" value="Unassembled WGS sequence"/>
</dbReference>
<accession>A0ABY2MLW2</accession>
<feature type="domain" description="HEPN" evidence="1">
    <location>
        <begin position="14"/>
        <end position="126"/>
    </location>
</feature>